<name>A0A9P1DPQ8_9DINO</name>
<dbReference type="AlphaFoldDB" id="A0A9P1DPQ8"/>
<dbReference type="OrthoDB" id="414639at2759"/>
<dbReference type="EMBL" id="CAMXCT010006101">
    <property type="protein sequence ID" value="CAI4013928.1"/>
    <property type="molecule type" value="Genomic_DNA"/>
</dbReference>
<reference evidence="2 3" key="2">
    <citation type="submission" date="2024-05" db="EMBL/GenBank/DDBJ databases">
        <authorList>
            <person name="Chen Y."/>
            <person name="Shah S."/>
            <person name="Dougan E. K."/>
            <person name="Thang M."/>
            <person name="Chan C."/>
        </authorList>
    </citation>
    <scope>NUCLEOTIDE SEQUENCE [LARGE SCALE GENOMIC DNA]</scope>
</reference>
<sequence>MSKRHRDDHWQQRGPKFHFVLWENCPNGFVYEAPLRLEDVLENNGCTSPPVTGPRLCLECDGVVEAWKRNLDLVHCCMRMTAKEGRAFRPEVLHLAALSPQTAISYTVESFRLYNKRRRKNVLTESTVLAVPVHVMEGLVSPNESGVAVEQLRGVVPQAAASELRSRCSLLLPHRGRAGGSNNDRKLALRCHRGTEISSKRFNGAGVEVTRKCIPCISSPLRHWEQRDLQDLAEHSAN</sequence>
<organism evidence="1">
    <name type="scientific">Cladocopium goreaui</name>
    <dbReference type="NCBI Taxonomy" id="2562237"/>
    <lineage>
        <taxon>Eukaryota</taxon>
        <taxon>Sar</taxon>
        <taxon>Alveolata</taxon>
        <taxon>Dinophyceae</taxon>
        <taxon>Suessiales</taxon>
        <taxon>Symbiodiniaceae</taxon>
        <taxon>Cladocopium</taxon>
    </lineage>
</organism>
<dbReference type="EMBL" id="CAMXCT020006101">
    <property type="protein sequence ID" value="CAL1167303.1"/>
    <property type="molecule type" value="Genomic_DNA"/>
</dbReference>
<evidence type="ECO:0000313" key="2">
    <source>
        <dbReference type="EMBL" id="CAL4801240.1"/>
    </source>
</evidence>
<dbReference type="EMBL" id="CAMXCT030006101">
    <property type="protein sequence ID" value="CAL4801240.1"/>
    <property type="molecule type" value="Genomic_DNA"/>
</dbReference>
<evidence type="ECO:0000313" key="1">
    <source>
        <dbReference type="EMBL" id="CAI4013928.1"/>
    </source>
</evidence>
<comment type="caution">
    <text evidence="1">The sequence shown here is derived from an EMBL/GenBank/DDBJ whole genome shotgun (WGS) entry which is preliminary data.</text>
</comment>
<dbReference type="Proteomes" id="UP001152797">
    <property type="component" value="Unassembled WGS sequence"/>
</dbReference>
<evidence type="ECO:0000313" key="3">
    <source>
        <dbReference type="Proteomes" id="UP001152797"/>
    </source>
</evidence>
<keyword evidence="3" id="KW-1185">Reference proteome</keyword>
<reference evidence="1" key="1">
    <citation type="submission" date="2022-10" db="EMBL/GenBank/DDBJ databases">
        <authorList>
            <person name="Chen Y."/>
            <person name="Dougan E. K."/>
            <person name="Chan C."/>
            <person name="Rhodes N."/>
            <person name="Thang M."/>
        </authorList>
    </citation>
    <scope>NUCLEOTIDE SEQUENCE</scope>
</reference>
<accession>A0A9P1DPQ8</accession>
<gene>
    <name evidence="1" type="ORF">C1SCF055_LOCUS38866</name>
</gene>
<protein>
    <submittedName>
        <fullName evidence="1">Uncharacterized protein</fullName>
    </submittedName>
</protein>
<proteinExistence type="predicted"/>